<evidence type="ECO:0000313" key="2">
    <source>
        <dbReference type="Proteomes" id="UP001556692"/>
    </source>
</evidence>
<reference evidence="1 2" key="1">
    <citation type="submission" date="2024-05" db="EMBL/GenBank/DDBJ databases">
        <authorList>
            <person name="Jiang F."/>
        </authorList>
    </citation>
    <scope>NUCLEOTIDE SEQUENCE [LARGE SCALE GENOMIC DNA]</scope>
    <source>
        <strain evidence="1 2">LZ166</strain>
    </source>
</reference>
<accession>A0ABV3SIY5</accession>
<name>A0ABV3SIY5_9HYPH</name>
<dbReference type="Pfam" id="PF20132">
    <property type="entry name" value="DUF6522"/>
    <property type="match status" value="1"/>
</dbReference>
<organism evidence="1 2">
    <name type="scientific">Aquibium pacificus</name>
    <dbReference type="NCBI Taxonomy" id="3153579"/>
    <lineage>
        <taxon>Bacteria</taxon>
        <taxon>Pseudomonadati</taxon>
        <taxon>Pseudomonadota</taxon>
        <taxon>Alphaproteobacteria</taxon>
        <taxon>Hyphomicrobiales</taxon>
        <taxon>Phyllobacteriaceae</taxon>
        <taxon>Aquibium</taxon>
    </lineage>
</organism>
<dbReference type="EMBL" id="JBDPGJ010000003">
    <property type="protein sequence ID" value="MEX0406725.1"/>
    <property type="molecule type" value="Genomic_DNA"/>
</dbReference>
<evidence type="ECO:0000313" key="1">
    <source>
        <dbReference type="EMBL" id="MEX0406725.1"/>
    </source>
</evidence>
<comment type="caution">
    <text evidence="1">The sequence shown here is derived from an EMBL/GenBank/DDBJ whole genome shotgun (WGS) entry which is preliminary data.</text>
</comment>
<dbReference type="InterPro" id="IPR045389">
    <property type="entry name" value="DUF6522"/>
</dbReference>
<protein>
    <submittedName>
        <fullName evidence="1">DUF6522 family protein</fullName>
    </submittedName>
</protein>
<gene>
    <name evidence="1" type="ORF">ABGN05_13705</name>
</gene>
<sequence length="101" mass="11081">MAKGLTSSASGISLDNGEVEVDAELIAKGLDLHPAEVHSELRRGTIQSICEIGTGEDSGTYRLTFRTSDRRFRIVVDQTGRVIKWGKVKFPSRANPPRGRI</sequence>
<proteinExistence type="predicted"/>
<dbReference type="Proteomes" id="UP001556692">
    <property type="component" value="Unassembled WGS sequence"/>
</dbReference>
<keyword evidence="2" id="KW-1185">Reference proteome</keyword>
<dbReference type="RefSeq" id="WP_367954612.1">
    <property type="nucleotide sequence ID" value="NZ_JBDPGJ010000003.1"/>
</dbReference>